<dbReference type="Proteomes" id="UP000029278">
    <property type="component" value="Unassembled WGS sequence"/>
</dbReference>
<feature type="signal peptide" evidence="2">
    <location>
        <begin position="1"/>
        <end position="19"/>
    </location>
</feature>
<evidence type="ECO:0000313" key="3">
    <source>
        <dbReference type="EMBL" id="KFM93794.1"/>
    </source>
</evidence>
<dbReference type="PROSITE" id="PS51257">
    <property type="entry name" value="PROKAR_LIPOPROTEIN"/>
    <property type="match status" value="1"/>
</dbReference>
<dbReference type="HOGENOM" id="CLU_1509168_0_0_9"/>
<proteinExistence type="predicted"/>
<dbReference type="EMBL" id="JMQA01000051">
    <property type="protein sequence ID" value="KFM93794.1"/>
    <property type="molecule type" value="Genomic_DNA"/>
</dbReference>
<sequence length="178" mass="19165">MRRISIVGLSFAFCLILLAACSNPSPVGQETTGSAANNPQSEAPGNELTEQDMKLGQLAIGQTMDKVRELLGEPSEETIAHGIGDPEWIYKDKGVEIDGGGYVWGIHATSPFSGVTPRNIGIGSTVDEVKKAYPAIETSPLDEGILIQKSTDNKYMLQFSIKDDKVAFIVLVQDLVIK</sequence>
<feature type="compositionally biased region" description="Polar residues" evidence="1">
    <location>
        <begin position="27"/>
        <end position="43"/>
    </location>
</feature>
<comment type="caution">
    <text evidence="3">The sequence shown here is derived from an EMBL/GenBank/DDBJ whole genome shotgun (WGS) entry which is preliminary data.</text>
</comment>
<name>A0A090Y5Q0_PAEMA</name>
<dbReference type="AlphaFoldDB" id="A0A090Y5Q0"/>
<gene>
    <name evidence="3" type="ORF">DJ90_6013</name>
</gene>
<feature type="chain" id="PRO_5039616405" evidence="2">
    <location>
        <begin position="20"/>
        <end position="178"/>
    </location>
</feature>
<protein>
    <submittedName>
        <fullName evidence="3">Putative lipoprotein</fullName>
    </submittedName>
</protein>
<keyword evidence="4" id="KW-1185">Reference proteome</keyword>
<organism evidence="3 4">
    <name type="scientific">Paenibacillus macerans</name>
    <name type="common">Bacillus macerans</name>
    <dbReference type="NCBI Taxonomy" id="44252"/>
    <lineage>
        <taxon>Bacteria</taxon>
        <taxon>Bacillati</taxon>
        <taxon>Bacillota</taxon>
        <taxon>Bacilli</taxon>
        <taxon>Bacillales</taxon>
        <taxon>Paenibacillaceae</taxon>
        <taxon>Paenibacillus</taxon>
    </lineage>
</organism>
<dbReference type="GeneID" id="77010136"/>
<evidence type="ECO:0000256" key="2">
    <source>
        <dbReference type="SAM" id="SignalP"/>
    </source>
</evidence>
<feature type="region of interest" description="Disordered" evidence="1">
    <location>
        <begin position="27"/>
        <end position="47"/>
    </location>
</feature>
<keyword evidence="2" id="KW-0732">Signal</keyword>
<dbReference type="STRING" id="44252.DJ90_6013"/>
<accession>A0A090Y5Q0</accession>
<dbReference type="RefSeq" id="WP_036626974.1">
    <property type="nucleotide sequence ID" value="NZ_JAKOBR010000134.1"/>
</dbReference>
<evidence type="ECO:0000313" key="4">
    <source>
        <dbReference type="Proteomes" id="UP000029278"/>
    </source>
</evidence>
<dbReference type="OrthoDB" id="2628868at2"/>
<keyword evidence="3" id="KW-0449">Lipoprotein</keyword>
<dbReference type="PATRIC" id="fig|44252.3.peg.5965"/>
<reference evidence="3 4" key="1">
    <citation type="submission" date="2014-04" db="EMBL/GenBank/DDBJ databases">
        <authorList>
            <person name="Bishop-Lilly K.A."/>
            <person name="Broomall S.M."/>
            <person name="Chain P.S."/>
            <person name="Chertkov O."/>
            <person name="Coyne S.R."/>
            <person name="Daligault H.E."/>
            <person name="Davenport K.W."/>
            <person name="Erkkila T."/>
            <person name="Frey K.G."/>
            <person name="Gibbons H.S."/>
            <person name="Gu W."/>
            <person name="Jaissle J."/>
            <person name="Johnson S.L."/>
            <person name="Koroleva G.I."/>
            <person name="Ladner J.T."/>
            <person name="Lo C.-C."/>
            <person name="Minogue T.D."/>
            <person name="Munk C."/>
            <person name="Palacios G.F."/>
            <person name="Redden C.L."/>
            <person name="Rosenzweig C.N."/>
            <person name="Scholz M.B."/>
            <person name="Teshima H."/>
            <person name="Xu Y."/>
        </authorList>
    </citation>
    <scope>NUCLEOTIDE SEQUENCE [LARGE SCALE GENOMIC DNA]</scope>
    <source>
        <strain evidence="3 4">8244</strain>
    </source>
</reference>
<evidence type="ECO:0000256" key="1">
    <source>
        <dbReference type="SAM" id="MobiDB-lite"/>
    </source>
</evidence>